<geneLocation type="plasmid" evidence="1">
    <name>pMC1</name>
</geneLocation>
<protein>
    <submittedName>
        <fullName evidence="1">Uncharacterized protein</fullName>
    </submittedName>
</protein>
<organism evidence="1">
    <name type="scientific">Exiguobacterium sp. S3-2</name>
    <dbReference type="NCBI Taxonomy" id="1389960"/>
    <lineage>
        <taxon>Bacteria</taxon>
        <taxon>Bacillati</taxon>
        <taxon>Bacillota</taxon>
        <taxon>Bacilli</taxon>
        <taxon>Bacillales</taxon>
        <taxon>Bacillales Family XII. Incertae Sedis</taxon>
        <taxon>Exiguobacterium</taxon>
    </lineage>
</organism>
<proteinExistence type="predicted"/>
<name>V9Z4Z1_9BACL</name>
<dbReference type="EMBL" id="KF648874">
    <property type="protein sequence ID" value="AHE40535.1"/>
    <property type="molecule type" value="Genomic_DNA"/>
</dbReference>
<evidence type="ECO:0000313" key="1">
    <source>
        <dbReference type="EMBL" id="AHE40535.1"/>
    </source>
</evidence>
<sequence>MMKGMSSMGRDKKEDMKQSGREFALDTFLTVGSEISAEVAKKSIASAAGDLAVDAASSFIPGVSGAVQSYKRARFERNMIRVAEELNLKMKSLQSNLDSKTSEQKEQIDRLFQYVIDSAIDEQQEEKIKYMVNGFVQITKHDFLSEDFVLTYYDVLKELRIIDISVLRLMNSTRFWYQEGARETFHDVMERHGISYEQYEAVRRNLLRIGLLTTRTDLNVVDDLKEISKTFKDIITYLEKLSNPKSNRLPKLKEPKFKSKEQFEISRFGKDFIDFFFEMNQNEEEEPLL</sequence>
<keyword evidence="1" id="KW-0614">Plasmid</keyword>
<reference evidence="1" key="1">
    <citation type="journal article" date="2014" name="Appl. Environ. Microbiol.">
        <title>Characterization of a Multiresistant Mosaic Plasmid from a Fish Farm Sediment Exiguobacterium sp. Isolate Reveals Aggregation of Functional Clinic-Associated Antibiotic Resistance Genes.</title>
        <authorList>
            <person name="Yang J."/>
            <person name="Wang C."/>
            <person name="Wu J."/>
            <person name="Liu L."/>
            <person name="Zhang G."/>
            <person name="Feng J."/>
        </authorList>
    </citation>
    <scope>NUCLEOTIDE SEQUENCE</scope>
    <source>
        <strain evidence="1">S3-2</strain>
        <plasmid evidence="1">pMC1</plasmid>
    </source>
</reference>
<dbReference type="AlphaFoldDB" id="V9Z4Z1"/>
<accession>V9Z4Z1</accession>